<protein>
    <submittedName>
        <fullName evidence="1">Uncharacterized protein</fullName>
    </submittedName>
</protein>
<proteinExistence type="predicted"/>
<dbReference type="AlphaFoldDB" id="A0A2S7UXI0"/>
<dbReference type="OrthoDB" id="4954833at2"/>
<evidence type="ECO:0000313" key="1">
    <source>
        <dbReference type="EMBL" id="PQJ54696.1"/>
    </source>
</evidence>
<gene>
    <name evidence="1" type="ORF">BTO11_14250</name>
</gene>
<dbReference type="Proteomes" id="UP000239007">
    <property type="component" value="Unassembled WGS sequence"/>
</dbReference>
<sequence>MNHKNYCVELTRLLTTGFSPAGFHITNDIELDPVPENANYAALTFGLNEHRIVFRKGKVTPDRPGAFLAIWQRPSPQLVSIDASDMALSDIKSNKKPIPLNAEQLDYLFIEVHSYPDGSGLAEGSYLAEGSDLAEGSGLADGAVLAEGSDLAKASRSEVVNKLERGMFIFPVSLLIKKGIVCGGKSKGKNGFRVFPPWSQDRGKVGTQVFSDSGKKTQRWQLPYFVSIDENGLIDPAKLNSLISSN</sequence>
<dbReference type="EMBL" id="MSCH01000003">
    <property type="protein sequence ID" value="PQJ54696.1"/>
    <property type="molecule type" value="Genomic_DNA"/>
</dbReference>
<keyword evidence="2" id="KW-1185">Reference proteome</keyword>
<organism evidence="1 2">
    <name type="scientific">Psychrosphaera saromensis</name>
    <dbReference type="NCBI Taxonomy" id="716813"/>
    <lineage>
        <taxon>Bacteria</taxon>
        <taxon>Pseudomonadati</taxon>
        <taxon>Pseudomonadota</taxon>
        <taxon>Gammaproteobacteria</taxon>
        <taxon>Alteromonadales</taxon>
        <taxon>Pseudoalteromonadaceae</taxon>
        <taxon>Psychrosphaera</taxon>
    </lineage>
</organism>
<accession>A0A2S7UXI0</accession>
<evidence type="ECO:0000313" key="2">
    <source>
        <dbReference type="Proteomes" id="UP000239007"/>
    </source>
</evidence>
<dbReference type="Gene3D" id="3.40.1350.140">
    <property type="entry name" value="MepB-like"/>
    <property type="match status" value="1"/>
</dbReference>
<dbReference type="RefSeq" id="WP_105053217.1">
    <property type="nucleotide sequence ID" value="NZ_BMYG01000001.1"/>
</dbReference>
<reference evidence="1 2" key="1">
    <citation type="submission" date="2016-12" db="EMBL/GenBank/DDBJ databases">
        <title>Diversity of luminous bacteria.</title>
        <authorList>
            <person name="Yoshizawa S."/>
            <person name="Kogure K."/>
        </authorList>
    </citation>
    <scope>NUCLEOTIDE SEQUENCE [LARGE SCALE GENOMIC DNA]</scope>
    <source>
        <strain evidence="1 2">SA4-48</strain>
    </source>
</reference>
<dbReference type="InterPro" id="IPR038231">
    <property type="entry name" value="MepB-like_sf"/>
</dbReference>
<name>A0A2S7UXI0_9GAMM</name>
<comment type="caution">
    <text evidence="1">The sequence shown here is derived from an EMBL/GenBank/DDBJ whole genome shotgun (WGS) entry which is preliminary data.</text>
</comment>
<dbReference type="Pfam" id="PF08877">
    <property type="entry name" value="MepB-like"/>
    <property type="match status" value="2"/>
</dbReference>
<dbReference type="InterPro" id="IPR011235">
    <property type="entry name" value="MepB-like"/>
</dbReference>